<dbReference type="Proteomes" id="UP000825935">
    <property type="component" value="Chromosome 24"/>
</dbReference>
<sequence length="525" mass="56012">MASDSGSTATATSSAASSLYQRQTVPVPADISAAIISASERPAAPEPSRWKGYWTKYWCFKSQKKRIVPATRPHGANDSSRGQWLPAQAVLALVPPSSPASFMNSSVHSPAASTVVCSPGPPNMYTVGPYAHETQLVSPPVFSTFTTEPSTAAVTPPPELAHLTTPSSPDVPFAQYIASSLEAKAKARDAISPLSTSGLASPCDTPASYSGMSAHLYITSRMRETISPRSNSSLASPCDTPACYTPTSGHRHPVILTQETILSHSIAMLSSSYEIPGSYSSNPSPHYLGSPVGCLVSSSMGKEKTFSSGLSTTTKHSSSFPSFDPFFSPDLSHTPFASLIVPCDSSAEDTSTSLIGEPSKFEETPKLVHPKDASVTVLSYVQHSEPNGDHCELSEELHQRCLQAMGTVNVSSEASNGVHNFMHDQIDVELSALNIKQKEGFTERVEMNSCSPSRYCSRIPDGLHSQIELGLSTSSRKENGTAGGEGEMLEKSSDDLDEKIGYSPSANRIHRDQNAQCDNNITFKV</sequence>
<gene>
    <name evidence="2" type="ORF">KP509_24G040300</name>
</gene>
<name>A0A8T2RWZ5_CERRI</name>
<evidence type="ECO:0000256" key="1">
    <source>
        <dbReference type="SAM" id="MobiDB-lite"/>
    </source>
</evidence>
<dbReference type="PANTHER" id="PTHR31798:SF10">
    <property type="entry name" value="OS02G0822000 PROTEIN"/>
    <property type="match status" value="1"/>
</dbReference>
<accession>A0A8T2RWZ5</accession>
<dbReference type="AlphaFoldDB" id="A0A8T2RWZ5"/>
<organism evidence="2 3">
    <name type="scientific">Ceratopteris richardii</name>
    <name type="common">Triangle waterfern</name>
    <dbReference type="NCBI Taxonomy" id="49495"/>
    <lineage>
        <taxon>Eukaryota</taxon>
        <taxon>Viridiplantae</taxon>
        <taxon>Streptophyta</taxon>
        <taxon>Embryophyta</taxon>
        <taxon>Tracheophyta</taxon>
        <taxon>Polypodiopsida</taxon>
        <taxon>Polypodiidae</taxon>
        <taxon>Polypodiales</taxon>
        <taxon>Pteridineae</taxon>
        <taxon>Pteridaceae</taxon>
        <taxon>Parkerioideae</taxon>
        <taxon>Ceratopteris</taxon>
    </lineage>
</organism>
<dbReference type="PANTHER" id="PTHR31798">
    <property type="entry name" value="HYDROXYPROLINE-RICH GLYCOPROTEIN-LIKE"/>
    <property type="match status" value="1"/>
</dbReference>
<feature type="region of interest" description="Disordered" evidence="1">
    <location>
        <begin position="1"/>
        <end position="20"/>
    </location>
</feature>
<keyword evidence="3" id="KW-1185">Reference proteome</keyword>
<comment type="caution">
    <text evidence="2">The sequence shown here is derived from an EMBL/GenBank/DDBJ whole genome shotgun (WGS) entry which is preliminary data.</text>
</comment>
<dbReference type="InterPro" id="IPR040420">
    <property type="entry name" value="At1g76660-like"/>
</dbReference>
<proteinExistence type="predicted"/>
<feature type="compositionally biased region" description="Low complexity" evidence="1">
    <location>
        <begin position="1"/>
        <end position="18"/>
    </location>
</feature>
<evidence type="ECO:0000313" key="2">
    <source>
        <dbReference type="EMBL" id="KAH7299998.1"/>
    </source>
</evidence>
<dbReference type="EMBL" id="CM035429">
    <property type="protein sequence ID" value="KAH7299998.1"/>
    <property type="molecule type" value="Genomic_DNA"/>
</dbReference>
<dbReference type="OrthoDB" id="1927968at2759"/>
<evidence type="ECO:0000313" key="3">
    <source>
        <dbReference type="Proteomes" id="UP000825935"/>
    </source>
</evidence>
<protein>
    <submittedName>
        <fullName evidence="2">Uncharacterized protein</fullName>
    </submittedName>
</protein>
<feature type="region of interest" description="Disordered" evidence="1">
    <location>
        <begin position="470"/>
        <end position="496"/>
    </location>
</feature>
<reference evidence="2" key="1">
    <citation type="submission" date="2021-08" db="EMBL/GenBank/DDBJ databases">
        <title>WGS assembly of Ceratopteris richardii.</title>
        <authorList>
            <person name="Marchant D.B."/>
            <person name="Chen G."/>
            <person name="Jenkins J."/>
            <person name="Shu S."/>
            <person name="Leebens-Mack J."/>
            <person name="Grimwood J."/>
            <person name="Schmutz J."/>
            <person name="Soltis P."/>
            <person name="Soltis D."/>
            <person name="Chen Z.-H."/>
        </authorList>
    </citation>
    <scope>NUCLEOTIDE SEQUENCE</scope>
    <source>
        <strain evidence="2">Whitten #5841</strain>
        <tissue evidence="2">Leaf</tissue>
    </source>
</reference>